<dbReference type="AlphaFoldDB" id="M5FXY6"/>
<evidence type="ECO:0000256" key="1">
    <source>
        <dbReference type="SAM" id="MobiDB-lite"/>
    </source>
</evidence>
<accession>M5FXY6</accession>
<dbReference type="RefSeq" id="XP_040625309.1">
    <property type="nucleotide sequence ID" value="XM_040773694.1"/>
</dbReference>
<dbReference type="EMBL" id="JH795873">
    <property type="protein sequence ID" value="EJT98411.1"/>
    <property type="molecule type" value="Genomic_DNA"/>
</dbReference>
<gene>
    <name evidence="2" type="ORF">DACRYDRAFT_24489</name>
</gene>
<reference evidence="2 3" key="1">
    <citation type="journal article" date="2012" name="Science">
        <title>The Paleozoic origin of enzymatic lignin decomposition reconstructed from 31 fungal genomes.</title>
        <authorList>
            <person name="Floudas D."/>
            <person name="Binder M."/>
            <person name="Riley R."/>
            <person name="Barry K."/>
            <person name="Blanchette R.A."/>
            <person name="Henrissat B."/>
            <person name="Martinez A.T."/>
            <person name="Otillar R."/>
            <person name="Spatafora J.W."/>
            <person name="Yadav J.S."/>
            <person name="Aerts A."/>
            <person name="Benoit I."/>
            <person name="Boyd A."/>
            <person name="Carlson A."/>
            <person name="Copeland A."/>
            <person name="Coutinho P.M."/>
            <person name="de Vries R.P."/>
            <person name="Ferreira P."/>
            <person name="Findley K."/>
            <person name="Foster B."/>
            <person name="Gaskell J."/>
            <person name="Glotzer D."/>
            <person name="Gorecki P."/>
            <person name="Heitman J."/>
            <person name="Hesse C."/>
            <person name="Hori C."/>
            <person name="Igarashi K."/>
            <person name="Jurgens J.A."/>
            <person name="Kallen N."/>
            <person name="Kersten P."/>
            <person name="Kohler A."/>
            <person name="Kuees U."/>
            <person name="Kumar T.K.A."/>
            <person name="Kuo A."/>
            <person name="LaButti K."/>
            <person name="Larrondo L.F."/>
            <person name="Lindquist E."/>
            <person name="Ling A."/>
            <person name="Lombard V."/>
            <person name="Lucas S."/>
            <person name="Lundell T."/>
            <person name="Martin R."/>
            <person name="McLaughlin D.J."/>
            <person name="Morgenstern I."/>
            <person name="Morin E."/>
            <person name="Murat C."/>
            <person name="Nagy L.G."/>
            <person name="Nolan M."/>
            <person name="Ohm R.A."/>
            <person name="Patyshakuliyeva A."/>
            <person name="Rokas A."/>
            <person name="Ruiz-Duenas F.J."/>
            <person name="Sabat G."/>
            <person name="Salamov A."/>
            <person name="Samejima M."/>
            <person name="Schmutz J."/>
            <person name="Slot J.C."/>
            <person name="St John F."/>
            <person name="Stenlid J."/>
            <person name="Sun H."/>
            <person name="Sun S."/>
            <person name="Syed K."/>
            <person name="Tsang A."/>
            <person name="Wiebenga A."/>
            <person name="Young D."/>
            <person name="Pisabarro A."/>
            <person name="Eastwood D.C."/>
            <person name="Martin F."/>
            <person name="Cullen D."/>
            <person name="Grigoriev I.V."/>
            <person name="Hibbett D.S."/>
        </authorList>
    </citation>
    <scope>NUCLEOTIDE SEQUENCE [LARGE SCALE GENOMIC DNA]</scope>
    <source>
        <strain evidence="2 3">DJM-731 SS1</strain>
    </source>
</reference>
<dbReference type="Proteomes" id="UP000030653">
    <property type="component" value="Unassembled WGS sequence"/>
</dbReference>
<protein>
    <submittedName>
        <fullName evidence="2">Uncharacterized protein</fullName>
    </submittedName>
</protein>
<name>M5FXY6_DACPD</name>
<keyword evidence="3" id="KW-1185">Reference proteome</keyword>
<proteinExistence type="predicted"/>
<feature type="region of interest" description="Disordered" evidence="1">
    <location>
        <begin position="1"/>
        <end position="72"/>
    </location>
</feature>
<evidence type="ECO:0000313" key="3">
    <source>
        <dbReference type="Proteomes" id="UP000030653"/>
    </source>
</evidence>
<sequence>MEREMEKLAGMSKAGPSAGGSGSASTSTSTPASTAAATSNKTIPPDTVIFPKAEQDAPPVSGKGKARAVSPTLTATVDETTLLAGSSGSGSGLREEGWVSCNPLLPRNTWEPLVDE</sequence>
<organism evidence="2 3">
    <name type="scientific">Dacryopinax primogenitus (strain DJM 731)</name>
    <name type="common">Brown rot fungus</name>
    <dbReference type="NCBI Taxonomy" id="1858805"/>
    <lineage>
        <taxon>Eukaryota</taxon>
        <taxon>Fungi</taxon>
        <taxon>Dikarya</taxon>
        <taxon>Basidiomycota</taxon>
        <taxon>Agaricomycotina</taxon>
        <taxon>Dacrymycetes</taxon>
        <taxon>Dacrymycetales</taxon>
        <taxon>Dacrymycetaceae</taxon>
        <taxon>Dacryopinax</taxon>
    </lineage>
</organism>
<evidence type="ECO:0000313" key="2">
    <source>
        <dbReference type="EMBL" id="EJT98411.1"/>
    </source>
</evidence>
<feature type="compositionally biased region" description="Low complexity" evidence="1">
    <location>
        <begin position="23"/>
        <end position="39"/>
    </location>
</feature>
<dbReference type="GeneID" id="63688756"/>
<dbReference type="HOGENOM" id="CLU_2096797_0_0_1"/>